<reference evidence="8 9" key="2">
    <citation type="submission" date="2013-02" db="EMBL/GenBank/DDBJ databases">
        <title>The Genome Sequence of Plasmodium falciparum Vietnam Oak-Knoll (FVO).</title>
        <authorList>
            <consortium name="The Broad Institute Genome Sequencing Platform"/>
            <consortium name="The Broad Institute Genome Sequencing Center for Infectious Disease"/>
            <person name="Neafsey D."/>
            <person name="Cheeseman I."/>
            <person name="Volkman S."/>
            <person name="Adams J."/>
            <person name="Walker B."/>
            <person name="Young S.K."/>
            <person name="Zeng Q."/>
            <person name="Gargeya S."/>
            <person name="Fitzgerald M."/>
            <person name="Haas B."/>
            <person name="Abouelleil A."/>
            <person name="Alvarado L."/>
            <person name="Arachchi H.M."/>
            <person name="Berlin A.M."/>
            <person name="Chapman S.B."/>
            <person name="Dewar J."/>
            <person name="Goldberg J."/>
            <person name="Griggs A."/>
            <person name="Gujja S."/>
            <person name="Hansen M."/>
            <person name="Howarth C."/>
            <person name="Imamovic A."/>
            <person name="Larimer J."/>
            <person name="McCowan C."/>
            <person name="Murphy C."/>
            <person name="Neiman D."/>
            <person name="Pearson M."/>
            <person name="Priest M."/>
            <person name="Roberts A."/>
            <person name="Saif S."/>
            <person name="Shea T."/>
            <person name="Sisk P."/>
            <person name="Sykes S."/>
            <person name="Wortman J."/>
            <person name="Nusbaum C."/>
            <person name="Birren B."/>
        </authorList>
    </citation>
    <scope>NUCLEOTIDE SEQUENCE [LARGE SCALE GENOMIC DNA]</scope>
    <source>
        <strain evidence="9">Vietnam Oak-Knoll (FVO)</strain>
    </source>
</reference>
<dbReference type="GO" id="GO:0005680">
    <property type="term" value="C:anaphase-promoting complex"/>
    <property type="evidence" value="ECO:0007669"/>
    <property type="project" value="TreeGrafter"/>
</dbReference>
<dbReference type="SMART" id="SM00320">
    <property type="entry name" value="WD40"/>
    <property type="match status" value="7"/>
</dbReference>
<dbReference type="Gene3D" id="2.130.10.10">
    <property type="entry name" value="YVTN repeat-like/Quinoprotein amine dehydrogenase"/>
    <property type="match status" value="2"/>
</dbReference>
<dbReference type="InterPro" id="IPR033010">
    <property type="entry name" value="Cdc20/Fizzy"/>
</dbReference>
<dbReference type="PROSITE" id="PS50294">
    <property type="entry name" value="WD_REPEATS_REGION"/>
    <property type="match status" value="2"/>
</dbReference>
<feature type="region of interest" description="Disordered" evidence="6">
    <location>
        <begin position="289"/>
        <end position="314"/>
    </location>
</feature>
<reference evidence="8 9" key="1">
    <citation type="submission" date="2013-02" db="EMBL/GenBank/DDBJ databases">
        <title>The Genome Annotation of Plasmodium falciparum Vietnam Oak-Knoll (FVO).</title>
        <authorList>
            <consortium name="The Broad Institute Genome Sequencing Platform"/>
            <consortium name="The Broad Institute Genome Sequencing Center for Infectious Disease"/>
            <person name="Neafsey D."/>
            <person name="Hoffman S."/>
            <person name="Volkman S."/>
            <person name="Rosenthal P."/>
            <person name="Walker B."/>
            <person name="Young S.K."/>
            <person name="Zeng Q."/>
            <person name="Gargeya S."/>
            <person name="Fitzgerald M."/>
            <person name="Haas B."/>
            <person name="Abouelleil A."/>
            <person name="Allen A.W."/>
            <person name="Alvarado L."/>
            <person name="Arachchi H.M."/>
            <person name="Berlin A.M."/>
            <person name="Chapman S.B."/>
            <person name="Gainer-Dewar J."/>
            <person name="Goldberg J."/>
            <person name="Griggs A."/>
            <person name="Gujja S."/>
            <person name="Hansen M."/>
            <person name="Howarth C."/>
            <person name="Imamovic A."/>
            <person name="Ireland A."/>
            <person name="Larimer J."/>
            <person name="McCowan C."/>
            <person name="Murphy C."/>
            <person name="Pearson M."/>
            <person name="Poon T.W."/>
            <person name="Priest M."/>
            <person name="Roberts A."/>
            <person name="Saif S."/>
            <person name="Shea T."/>
            <person name="Sisk P."/>
            <person name="Sykes S."/>
            <person name="Wortman J."/>
            <person name="Nusbaum C."/>
            <person name="Birren B."/>
        </authorList>
    </citation>
    <scope>NUCLEOTIDE SEQUENCE [LARGE SCALE GENOMIC DNA]</scope>
    <source>
        <strain evidence="9">Vietnam Oak-Knoll (FVO)</strain>
    </source>
</reference>
<evidence type="ECO:0000256" key="6">
    <source>
        <dbReference type="SAM" id="MobiDB-lite"/>
    </source>
</evidence>
<dbReference type="GO" id="GO:0031145">
    <property type="term" value="P:anaphase-promoting complex-dependent catabolic process"/>
    <property type="evidence" value="ECO:0007669"/>
    <property type="project" value="TreeGrafter"/>
</dbReference>
<organism evidence="8 9">
    <name type="scientific">Plasmodium falciparum Vietnam Oak-Knoll</name>
    <name type="common">FVO</name>
    <dbReference type="NCBI Taxonomy" id="1036723"/>
    <lineage>
        <taxon>Eukaryota</taxon>
        <taxon>Sar</taxon>
        <taxon>Alveolata</taxon>
        <taxon>Apicomplexa</taxon>
        <taxon>Aconoidasida</taxon>
        <taxon>Haemosporida</taxon>
        <taxon>Plasmodiidae</taxon>
        <taxon>Plasmodium</taxon>
        <taxon>Plasmodium (Laverania)</taxon>
    </lineage>
</organism>
<accession>A0A024V5F6</accession>
<evidence type="ECO:0000256" key="5">
    <source>
        <dbReference type="PROSITE-ProRule" id="PRU00221"/>
    </source>
</evidence>
<gene>
    <name evidence="8" type="ORF">PFFVO_02959</name>
</gene>
<dbReference type="InterPro" id="IPR056150">
    <property type="entry name" value="WD40_CDC20-Fz"/>
</dbReference>
<dbReference type="PROSITE" id="PS00678">
    <property type="entry name" value="WD_REPEATS_1"/>
    <property type="match status" value="2"/>
</dbReference>
<dbReference type="PRINTS" id="PR00320">
    <property type="entry name" value="GPROTEINBRPT"/>
</dbReference>
<protein>
    <recommendedName>
        <fullName evidence="7">CDC20/Fizzy WD40 domain-containing protein</fullName>
    </recommendedName>
</protein>
<proteinExistence type="inferred from homology"/>
<keyword evidence="3" id="KW-0677">Repeat</keyword>
<name>A0A024V5F6_PLAFA</name>
<keyword evidence="2 5" id="KW-0853">WD repeat</keyword>
<evidence type="ECO:0000256" key="2">
    <source>
        <dbReference type="ARBA" id="ARBA00022574"/>
    </source>
</evidence>
<dbReference type="GO" id="GO:1905786">
    <property type="term" value="P:positive regulation of anaphase-promoting complex-dependent catabolic process"/>
    <property type="evidence" value="ECO:0007669"/>
    <property type="project" value="TreeGrafter"/>
</dbReference>
<evidence type="ECO:0000313" key="8">
    <source>
        <dbReference type="EMBL" id="ETW18066.1"/>
    </source>
</evidence>
<feature type="repeat" description="WD" evidence="5">
    <location>
        <begin position="547"/>
        <end position="580"/>
    </location>
</feature>
<dbReference type="CDD" id="cd00200">
    <property type="entry name" value="WD40"/>
    <property type="match status" value="1"/>
</dbReference>
<evidence type="ECO:0000256" key="3">
    <source>
        <dbReference type="ARBA" id="ARBA00022737"/>
    </source>
</evidence>
<keyword evidence="4" id="KW-0131">Cell cycle</keyword>
<evidence type="ECO:0000259" key="7">
    <source>
        <dbReference type="Pfam" id="PF24807"/>
    </source>
</evidence>
<feature type="repeat" description="WD" evidence="5">
    <location>
        <begin position="417"/>
        <end position="449"/>
    </location>
</feature>
<dbReference type="GO" id="GO:0010997">
    <property type="term" value="F:anaphase-promoting complex binding"/>
    <property type="evidence" value="ECO:0007669"/>
    <property type="project" value="InterPro"/>
</dbReference>
<comment type="similarity">
    <text evidence="1">Belongs to the WD repeat CDC20/Fizzy family.</text>
</comment>
<evidence type="ECO:0000256" key="1">
    <source>
        <dbReference type="ARBA" id="ARBA00006445"/>
    </source>
</evidence>
<dbReference type="InterPro" id="IPR036322">
    <property type="entry name" value="WD40_repeat_dom_sf"/>
</dbReference>
<dbReference type="EMBL" id="KI925080">
    <property type="protein sequence ID" value="ETW18066.1"/>
    <property type="molecule type" value="Genomic_DNA"/>
</dbReference>
<dbReference type="InterPro" id="IPR001680">
    <property type="entry name" value="WD40_rpt"/>
</dbReference>
<dbReference type="InterPro" id="IPR020472">
    <property type="entry name" value="WD40_PAC1"/>
</dbReference>
<feature type="domain" description="CDC20/Fizzy WD40" evidence="7">
    <location>
        <begin position="335"/>
        <end position="578"/>
    </location>
</feature>
<dbReference type="OrthoDB" id="10263272at2759"/>
<dbReference type="PANTHER" id="PTHR19918:SF1">
    <property type="entry name" value="FIZZY-RELATED PROTEIN HOMOLOG"/>
    <property type="match status" value="1"/>
</dbReference>
<dbReference type="InterPro" id="IPR019775">
    <property type="entry name" value="WD40_repeat_CS"/>
</dbReference>
<evidence type="ECO:0000256" key="4">
    <source>
        <dbReference type="ARBA" id="ARBA00023306"/>
    </source>
</evidence>
<dbReference type="PROSITE" id="PS50082">
    <property type="entry name" value="WD_REPEATS_2"/>
    <property type="match status" value="3"/>
</dbReference>
<dbReference type="SUPFAM" id="SSF50978">
    <property type="entry name" value="WD40 repeat-like"/>
    <property type="match status" value="1"/>
</dbReference>
<dbReference type="InterPro" id="IPR015943">
    <property type="entry name" value="WD40/YVTN_repeat-like_dom_sf"/>
</dbReference>
<dbReference type="AlphaFoldDB" id="A0A024V5F6"/>
<sequence length="603" mass="71663">MDNIFINSPIIKDYYNIKDFFLHIDNEIHLTELPFPCDYNTYGHFCLSNEEINKMMCTEENRFEEYNIEKENEDKITNYIYQTRYSRYSKYNIKMDEYTLRRNDYVKDNNVYYNPNHHKTNSITNYKNDDINKKSDNNKYFDDDIFIFNMYKNMEERNIRKNINRYNLIKDDNNMYRNILFEHSHKNIMLREYDKTKNITFHPHGTYFLTYPFYILNNNKKEKRKIPNMPYRILSAPELMDDFYLNLLDWSKKNIIATALCDKLYLWNNNTCTNQKLFVANKIEKEIEQKDKGDDKKTEKKDKDKKEKRKSNNDKYYNHKCESMEILKPSEKKKKKPQKTISSLKWNINGNFLATGLSNGVVEIWDIEKCVRIRKYKNHKSRVNTLCWNHNTLTTGGRDNKIINSDIRSKEIYYIELTKHKSEICGLEWNADGTYLASGSNDNSIYIWDKYTNKYLFHFKKHKAAVKAIAWCPYKNHILSSGGGSVDKKIFLWNIKTGKSINEIYTKSQVSNIIWSINTSELISTHSHSLNQIILWNLPQLKKVTTLRGHKSRVLYAALSPDGTSIATGSPDQTIRLWNIFPKCGDKSISLFFPLSNCYNTVR</sequence>
<dbReference type="Proteomes" id="UP000030690">
    <property type="component" value="Unassembled WGS sequence"/>
</dbReference>
<evidence type="ECO:0000313" key="9">
    <source>
        <dbReference type="Proteomes" id="UP000030690"/>
    </source>
</evidence>
<dbReference type="PANTHER" id="PTHR19918">
    <property type="entry name" value="CELL DIVISION CYCLE 20 CDC20 FIZZY -RELATED"/>
    <property type="match status" value="1"/>
</dbReference>
<dbReference type="GO" id="GO:1990757">
    <property type="term" value="F:ubiquitin ligase activator activity"/>
    <property type="evidence" value="ECO:0007669"/>
    <property type="project" value="TreeGrafter"/>
</dbReference>
<feature type="repeat" description="WD" evidence="5">
    <location>
        <begin position="334"/>
        <end position="368"/>
    </location>
</feature>
<dbReference type="Pfam" id="PF24807">
    <property type="entry name" value="WD40_CDC20-Fz"/>
    <property type="match status" value="1"/>
</dbReference>